<dbReference type="RefSeq" id="XP_047769482.1">
    <property type="nucleotide sequence ID" value="XM_047913236.1"/>
</dbReference>
<keyword evidence="4" id="KW-1185">Reference proteome</keyword>
<feature type="region of interest" description="Disordered" evidence="1">
    <location>
        <begin position="1"/>
        <end position="22"/>
    </location>
</feature>
<reference evidence="3" key="1">
    <citation type="submission" date="2021-12" db="EMBL/GenBank/DDBJ databases">
        <authorList>
            <person name="Zaccaron A."/>
            <person name="Stergiopoulos I."/>
        </authorList>
    </citation>
    <scope>NUCLEOTIDE SEQUENCE</scope>
    <source>
        <strain evidence="3">Race5_Kim</strain>
    </source>
</reference>
<dbReference type="PANTHER" id="PTHR11559">
    <property type="entry name" value="CARBOXYLESTERASE"/>
    <property type="match status" value="1"/>
</dbReference>
<dbReference type="InterPro" id="IPR002018">
    <property type="entry name" value="CarbesteraseB"/>
</dbReference>
<dbReference type="InterPro" id="IPR050309">
    <property type="entry name" value="Type-B_Carboxylest/Lipase"/>
</dbReference>
<evidence type="ECO:0000313" key="3">
    <source>
        <dbReference type="EMBL" id="UJO25116.1"/>
    </source>
</evidence>
<proteinExistence type="predicted"/>
<dbReference type="EMBL" id="CP090175">
    <property type="protein sequence ID" value="UJO25116.1"/>
    <property type="molecule type" value="Genomic_DNA"/>
</dbReference>
<dbReference type="Proteomes" id="UP000756132">
    <property type="component" value="Chromosome 13"/>
</dbReference>
<name>A0A9Q8PM85_PASFU</name>
<dbReference type="Gene3D" id="3.40.50.1820">
    <property type="entry name" value="alpha/beta hydrolase"/>
    <property type="match status" value="1"/>
</dbReference>
<feature type="region of interest" description="Disordered" evidence="1">
    <location>
        <begin position="235"/>
        <end position="285"/>
    </location>
</feature>
<dbReference type="GeneID" id="71993966"/>
<feature type="compositionally biased region" description="Low complexity" evidence="1">
    <location>
        <begin position="235"/>
        <end position="260"/>
    </location>
</feature>
<organism evidence="3 4">
    <name type="scientific">Passalora fulva</name>
    <name type="common">Tomato leaf mold</name>
    <name type="synonym">Cladosporium fulvum</name>
    <dbReference type="NCBI Taxonomy" id="5499"/>
    <lineage>
        <taxon>Eukaryota</taxon>
        <taxon>Fungi</taxon>
        <taxon>Dikarya</taxon>
        <taxon>Ascomycota</taxon>
        <taxon>Pezizomycotina</taxon>
        <taxon>Dothideomycetes</taxon>
        <taxon>Dothideomycetidae</taxon>
        <taxon>Mycosphaerellales</taxon>
        <taxon>Mycosphaerellaceae</taxon>
        <taxon>Fulvia</taxon>
    </lineage>
</organism>
<evidence type="ECO:0000313" key="4">
    <source>
        <dbReference type="Proteomes" id="UP000756132"/>
    </source>
</evidence>
<gene>
    <name evidence="3" type="ORF">CLAFUR5_14088</name>
</gene>
<accession>A0A9Q8PM85</accession>
<evidence type="ECO:0000259" key="2">
    <source>
        <dbReference type="Pfam" id="PF00135"/>
    </source>
</evidence>
<evidence type="ECO:0000256" key="1">
    <source>
        <dbReference type="SAM" id="MobiDB-lite"/>
    </source>
</evidence>
<reference evidence="3" key="2">
    <citation type="journal article" date="2022" name="Microb. Genom.">
        <title>A chromosome-scale genome assembly of the tomato pathogen Cladosporium fulvum reveals a compartmentalized genome architecture and the presence of a dispensable chromosome.</title>
        <authorList>
            <person name="Zaccaron A.Z."/>
            <person name="Chen L.H."/>
            <person name="Samaras A."/>
            <person name="Stergiopoulos I."/>
        </authorList>
    </citation>
    <scope>NUCLEOTIDE SEQUENCE</scope>
    <source>
        <strain evidence="3">Race5_Kim</strain>
    </source>
</reference>
<dbReference type="InterPro" id="IPR029058">
    <property type="entry name" value="AB_hydrolase_fold"/>
</dbReference>
<feature type="domain" description="Carboxylesterase type B" evidence="2">
    <location>
        <begin position="5"/>
        <end position="245"/>
    </location>
</feature>
<dbReference type="OrthoDB" id="408631at2759"/>
<dbReference type="AlphaFoldDB" id="A0A9Q8PM85"/>
<dbReference type="KEGG" id="ffu:CLAFUR5_14088"/>
<dbReference type="SUPFAM" id="SSF53474">
    <property type="entry name" value="alpha/beta-Hydrolases"/>
    <property type="match status" value="1"/>
</dbReference>
<sequence length="285" mass="30458">MARPPASPPKSTDDTFNATTYGPTCPQSITNEFFSREDEDCLNLDIWAPSSGTNLPVFVYMYGGAMVTGSNSNPQIQGTNFAREGVVYVNFNTRESVWASANSKESDGEEVQNFGMLDVEMVMEWVHENIEAFGGNDSHIVFAGHSSGSVHVDYYLWRHPATWLAGAVEMSANALSGPAYAPPNSALDIVAADVGCPVSLSNQTHSQLSCLKGKSIHDLQTTLFNTSTNTLSTPTIDSTTLFPSSSSTSFTTRPTPLPTSNPANQQKASSSAPSISTPSNNNPTT</sequence>
<protein>
    <submittedName>
        <fullName evidence="3">Para-nitrobenzyl esterase</fullName>
    </submittedName>
</protein>
<dbReference type="Pfam" id="PF00135">
    <property type="entry name" value="COesterase"/>
    <property type="match status" value="1"/>
</dbReference>
<feature type="compositionally biased region" description="Low complexity" evidence="1">
    <location>
        <begin position="268"/>
        <end position="285"/>
    </location>
</feature>